<keyword evidence="1" id="KW-0238">DNA-binding</keyword>
<evidence type="ECO:0000256" key="2">
    <source>
        <dbReference type="ARBA" id="ARBA00023172"/>
    </source>
</evidence>
<evidence type="ECO:0000256" key="1">
    <source>
        <dbReference type="ARBA" id="ARBA00023125"/>
    </source>
</evidence>
<gene>
    <name evidence="4" type="ORF">O1Q84_26605</name>
</gene>
<evidence type="ECO:0000259" key="3">
    <source>
        <dbReference type="Pfam" id="PF00589"/>
    </source>
</evidence>
<accession>A0AA47JMQ2</accession>
<dbReference type="GO" id="GO:0015074">
    <property type="term" value="P:DNA integration"/>
    <property type="evidence" value="ECO:0007669"/>
    <property type="project" value="InterPro"/>
</dbReference>
<reference evidence="4" key="1">
    <citation type="submission" date="2022-12" db="EMBL/GenBank/DDBJ databases">
        <title>Vibrio parahaemolyticus become highly virulent by producing novel Tc toxins.</title>
        <authorList>
            <person name="Yang F."/>
            <person name="You Y."/>
            <person name="Lai Q."/>
            <person name="Xu L."/>
            <person name="Li F."/>
        </authorList>
    </citation>
    <scope>NUCLEOTIDE SEQUENCE</scope>
    <source>
        <strain evidence="4">Vp-HL-202005</strain>
        <plasmid evidence="4">pHLA</plasmid>
    </source>
</reference>
<dbReference type="GO" id="GO:0003677">
    <property type="term" value="F:DNA binding"/>
    <property type="evidence" value="ECO:0007669"/>
    <property type="project" value="UniProtKB-KW"/>
</dbReference>
<feature type="domain" description="Tyr recombinase" evidence="3">
    <location>
        <begin position="189"/>
        <end position="371"/>
    </location>
</feature>
<dbReference type="AlphaFoldDB" id="A0AA47JMQ2"/>
<dbReference type="GO" id="GO:0006310">
    <property type="term" value="P:DNA recombination"/>
    <property type="evidence" value="ECO:0007669"/>
    <property type="project" value="UniProtKB-KW"/>
</dbReference>
<protein>
    <submittedName>
        <fullName evidence="4">Tyrosine-type recombinase/integrase</fullName>
    </submittedName>
</protein>
<dbReference type="RefSeq" id="WP_086484022.1">
    <property type="nucleotide sequence ID" value="NZ_CP114196.1"/>
</dbReference>
<dbReference type="Pfam" id="PF00589">
    <property type="entry name" value="Phage_integrase"/>
    <property type="match status" value="1"/>
</dbReference>
<dbReference type="Gene3D" id="1.10.150.130">
    <property type="match status" value="1"/>
</dbReference>
<keyword evidence="4" id="KW-0614">Plasmid</keyword>
<dbReference type="InterPro" id="IPR002104">
    <property type="entry name" value="Integrase_catalytic"/>
</dbReference>
<keyword evidence="2" id="KW-0233">DNA recombination</keyword>
<name>A0AA47JMQ2_VIBPH</name>
<dbReference type="Gene3D" id="1.10.443.10">
    <property type="entry name" value="Intergrase catalytic core"/>
    <property type="match status" value="1"/>
</dbReference>
<dbReference type="InterPro" id="IPR010998">
    <property type="entry name" value="Integrase_recombinase_N"/>
</dbReference>
<dbReference type="SUPFAM" id="SSF56349">
    <property type="entry name" value="DNA breaking-rejoining enzymes"/>
    <property type="match status" value="1"/>
</dbReference>
<dbReference type="InterPro" id="IPR013762">
    <property type="entry name" value="Integrase-like_cat_sf"/>
</dbReference>
<dbReference type="InterPro" id="IPR011010">
    <property type="entry name" value="DNA_brk_join_enz"/>
</dbReference>
<dbReference type="Proteomes" id="UP001156560">
    <property type="component" value="Plasmid pHLA"/>
</dbReference>
<geneLocation type="plasmid" evidence="4 5">
    <name>pHLA</name>
</geneLocation>
<dbReference type="SUPFAM" id="SSF47823">
    <property type="entry name" value="lambda integrase-like, N-terminal domain"/>
    <property type="match status" value="1"/>
</dbReference>
<dbReference type="EMBL" id="CP114196">
    <property type="protein sequence ID" value="WAT93691.1"/>
    <property type="molecule type" value="Genomic_DNA"/>
</dbReference>
<organism evidence="4 5">
    <name type="scientific">Vibrio parahaemolyticus</name>
    <dbReference type="NCBI Taxonomy" id="670"/>
    <lineage>
        <taxon>Bacteria</taxon>
        <taxon>Pseudomonadati</taxon>
        <taxon>Pseudomonadota</taxon>
        <taxon>Gammaproteobacteria</taxon>
        <taxon>Vibrionales</taxon>
        <taxon>Vibrionaceae</taxon>
        <taxon>Vibrio</taxon>
    </lineage>
</organism>
<sequence>MEITKQNFPIPASGLEKIKALELGNNKEKENLSRFKIPLPELDGAIDPDHPNLKTILDNMAIFEATRGGFSKATQKNMFSAVRSWIRFTEYIELAYAFPIHPRMFYYWILHLKNEQKVSYATLMSRKNLIAIFLNQLGFANVTEDKLIKDFFRGVKKDMAESDLSKVEQKVASPFRASDLNRQIEIVGTLEQAGPKLFKDLAYMTIAYSTALREEEIFTLKRKNIIISGDTVTIVRTKSKTSAAPPKKSIIGRYAGIVKKYIELVEKGVELYNHVTPSSPVEDQEYYIFGWILKNGQIKDPLKPMNGVSVLRLFRKAYERQSVFKGRCWSGHSARCGAVVDGHVVHKMNAVDLMSIGDWTNMGTVKRYLRATGHLEASNIELQKH</sequence>
<evidence type="ECO:0000313" key="5">
    <source>
        <dbReference type="Proteomes" id="UP001156560"/>
    </source>
</evidence>
<evidence type="ECO:0000313" key="4">
    <source>
        <dbReference type="EMBL" id="WAT93691.1"/>
    </source>
</evidence>
<proteinExistence type="predicted"/>